<comment type="cofactor">
    <cofactor evidence="1">
        <name>Mg(2+)</name>
        <dbReference type="ChEBI" id="CHEBI:18420"/>
    </cofactor>
</comment>
<evidence type="ECO:0000256" key="3">
    <source>
        <dbReference type="ARBA" id="ARBA00022801"/>
    </source>
</evidence>
<dbReference type="InterPro" id="IPR000086">
    <property type="entry name" value="NUDIX_hydrolase_dom"/>
</dbReference>
<dbReference type="RefSeq" id="WP_179535200.1">
    <property type="nucleotide sequence ID" value="NZ_JACBYW010000003.1"/>
</dbReference>
<comment type="caution">
    <text evidence="7">The sequence shown here is derived from an EMBL/GenBank/DDBJ whole genome shotgun (WGS) entry which is preliminary data.</text>
</comment>
<dbReference type="PROSITE" id="PS51462">
    <property type="entry name" value="NUDIX"/>
    <property type="match status" value="1"/>
</dbReference>
<dbReference type="SUPFAM" id="SSF55811">
    <property type="entry name" value="Nudix"/>
    <property type="match status" value="1"/>
</dbReference>
<dbReference type="GO" id="GO:0016787">
    <property type="term" value="F:hydrolase activity"/>
    <property type="evidence" value="ECO:0007669"/>
    <property type="project" value="UniProtKB-KW"/>
</dbReference>
<dbReference type="InterPro" id="IPR020084">
    <property type="entry name" value="NUDIX_hydrolase_CS"/>
</dbReference>
<accession>A0A852YXC8</accession>
<reference evidence="7 8" key="1">
    <citation type="submission" date="2020-07" db="EMBL/GenBank/DDBJ databases">
        <title>Genomic Encyclopedia of Type Strains, Phase III (KMG-III): the genomes of soil and plant-associated and newly described type strains.</title>
        <authorList>
            <person name="Whitman W."/>
        </authorList>
    </citation>
    <scope>NUCLEOTIDE SEQUENCE [LARGE SCALE GENOMIC DNA]</scope>
    <source>
        <strain evidence="7 8">CECT 8576</strain>
    </source>
</reference>
<dbReference type="Pfam" id="PF00293">
    <property type="entry name" value="NUDIX"/>
    <property type="match status" value="1"/>
</dbReference>
<evidence type="ECO:0000259" key="6">
    <source>
        <dbReference type="PROSITE" id="PS51462"/>
    </source>
</evidence>
<proteinExistence type="inferred from homology"/>
<dbReference type="InterPro" id="IPR015797">
    <property type="entry name" value="NUDIX_hydrolase-like_dom_sf"/>
</dbReference>
<evidence type="ECO:0000313" key="7">
    <source>
        <dbReference type="EMBL" id="NYH78748.1"/>
    </source>
</evidence>
<evidence type="ECO:0000313" key="8">
    <source>
        <dbReference type="Proteomes" id="UP000548304"/>
    </source>
</evidence>
<name>A0A852YXC8_9ACTN</name>
<organism evidence="7 8">
    <name type="scientific">Actinopolyspora biskrensis</name>
    <dbReference type="NCBI Taxonomy" id="1470178"/>
    <lineage>
        <taxon>Bacteria</taxon>
        <taxon>Bacillati</taxon>
        <taxon>Actinomycetota</taxon>
        <taxon>Actinomycetes</taxon>
        <taxon>Actinopolysporales</taxon>
        <taxon>Actinopolysporaceae</taxon>
        <taxon>Actinopolyspora</taxon>
    </lineage>
</organism>
<dbReference type="Gene3D" id="3.90.79.10">
    <property type="entry name" value="Nucleoside Triphosphate Pyrophosphohydrolase"/>
    <property type="match status" value="1"/>
</dbReference>
<keyword evidence="8" id="KW-1185">Reference proteome</keyword>
<dbReference type="PROSITE" id="PS00893">
    <property type="entry name" value="NUDIX_BOX"/>
    <property type="match status" value="1"/>
</dbReference>
<evidence type="ECO:0000256" key="1">
    <source>
        <dbReference type="ARBA" id="ARBA00001946"/>
    </source>
</evidence>
<evidence type="ECO:0000256" key="5">
    <source>
        <dbReference type="RuleBase" id="RU003476"/>
    </source>
</evidence>
<dbReference type="EMBL" id="JACBYW010000003">
    <property type="protein sequence ID" value="NYH78748.1"/>
    <property type="molecule type" value="Genomic_DNA"/>
</dbReference>
<dbReference type="CDD" id="cd18876">
    <property type="entry name" value="NUDIX_Hydrolase"/>
    <property type="match status" value="1"/>
</dbReference>
<protein>
    <submittedName>
        <fullName evidence="7">8-oxo-dGTP pyrophosphatase MutT (NUDIX family)</fullName>
    </submittedName>
</protein>
<comment type="similarity">
    <text evidence="2 5">Belongs to the Nudix hydrolase family.</text>
</comment>
<keyword evidence="4" id="KW-0460">Magnesium</keyword>
<dbReference type="PANTHER" id="PTHR43046">
    <property type="entry name" value="GDP-MANNOSE MANNOSYL HYDROLASE"/>
    <property type="match status" value="1"/>
</dbReference>
<dbReference type="PANTHER" id="PTHR43046:SF12">
    <property type="entry name" value="GDP-MANNOSE MANNOSYL HYDROLASE"/>
    <property type="match status" value="1"/>
</dbReference>
<keyword evidence="3 5" id="KW-0378">Hydrolase</keyword>
<dbReference type="Proteomes" id="UP000548304">
    <property type="component" value="Unassembled WGS sequence"/>
</dbReference>
<feature type="domain" description="Nudix hydrolase" evidence="6">
    <location>
        <begin position="10"/>
        <end position="137"/>
    </location>
</feature>
<dbReference type="AlphaFoldDB" id="A0A852YXC8"/>
<evidence type="ECO:0000256" key="2">
    <source>
        <dbReference type="ARBA" id="ARBA00005582"/>
    </source>
</evidence>
<gene>
    <name evidence="7" type="ORF">FHR84_002073</name>
</gene>
<dbReference type="InterPro" id="IPR020476">
    <property type="entry name" value="Nudix_hydrolase"/>
</dbReference>
<sequence>MGSEADRFATPRVAAGALFVNGAGKVLLVRKTCDKRWDIPGGYVDTGESPARACVRELVEELGVDRRPFRVLAVDWAPTEQDGDKLLWVFYCGELADDEHRIRLDGGELDRWEWVDVEALDDYLIPRLVRRLKQAHTARAEGLTVYLEHGEPALKSR</sequence>
<dbReference type="PRINTS" id="PR00502">
    <property type="entry name" value="NUDIXFAMILY"/>
</dbReference>
<evidence type="ECO:0000256" key="4">
    <source>
        <dbReference type="ARBA" id="ARBA00022842"/>
    </source>
</evidence>